<evidence type="ECO:0000313" key="4">
    <source>
        <dbReference type="Proteomes" id="UP000184267"/>
    </source>
</evidence>
<dbReference type="AlphaFoldDB" id="A0A1M2W047"/>
<keyword evidence="2" id="KW-0732">Signal</keyword>
<dbReference type="STRING" id="154538.A0A1M2W047"/>
<evidence type="ECO:0000256" key="1">
    <source>
        <dbReference type="SAM" id="MobiDB-lite"/>
    </source>
</evidence>
<name>A0A1M2W047_TRAPU</name>
<feature type="signal peptide" evidence="2">
    <location>
        <begin position="1"/>
        <end position="18"/>
    </location>
</feature>
<dbReference type="EMBL" id="MNAD01000421">
    <property type="protein sequence ID" value="OJT13237.1"/>
    <property type="molecule type" value="Genomic_DNA"/>
</dbReference>
<comment type="caution">
    <text evidence="3">The sequence shown here is derived from an EMBL/GenBank/DDBJ whole genome shotgun (WGS) entry which is preliminary data.</text>
</comment>
<dbReference type="OrthoDB" id="3245657at2759"/>
<evidence type="ECO:0000256" key="2">
    <source>
        <dbReference type="SAM" id="SignalP"/>
    </source>
</evidence>
<sequence length="266" mass="27246">MTSWWSARLLCTTSLIWATCLYWSASTTGRVLNVTIDDTYGDTLTGGSMHYSPENAWKANLNCTGCKAQPDPLFALGGTWHESAIPQSGSAVVPTVVVDFEGSAVYVYCIIPDTRASTDGFPNMRFVLDGVLAGSYSLKLPAGTGAYDYNTLVFASASLPPELHVLEISNGVPQSGGSILLLDYILYTTDTNATIAATNLPGGAPRLGGAGLGPSASAGVDEGAGGGGGEAEAAREPSPAAGTRTEAIGTASDEAGPSSGIQEVSR</sequence>
<evidence type="ECO:0000313" key="3">
    <source>
        <dbReference type="EMBL" id="OJT13237.1"/>
    </source>
</evidence>
<dbReference type="Proteomes" id="UP000184267">
    <property type="component" value="Unassembled WGS sequence"/>
</dbReference>
<reference evidence="3 4" key="1">
    <citation type="submission" date="2016-10" db="EMBL/GenBank/DDBJ databases">
        <title>Genome sequence of the basidiomycete white-rot fungus Trametes pubescens.</title>
        <authorList>
            <person name="Makela M.R."/>
            <person name="Granchi Z."/>
            <person name="Peng M."/>
            <person name="De Vries R.P."/>
            <person name="Grigoriev I."/>
            <person name="Riley R."/>
            <person name="Hilden K."/>
        </authorList>
    </citation>
    <scope>NUCLEOTIDE SEQUENCE [LARGE SCALE GENOMIC DNA]</scope>
    <source>
        <strain evidence="3 4">FBCC735</strain>
    </source>
</reference>
<keyword evidence="4" id="KW-1185">Reference proteome</keyword>
<protein>
    <submittedName>
        <fullName evidence="3">Uncharacterized protein</fullName>
    </submittedName>
</protein>
<proteinExistence type="predicted"/>
<gene>
    <name evidence="3" type="ORF">TRAPUB_10256</name>
</gene>
<feature type="region of interest" description="Disordered" evidence="1">
    <location>
        <begin position="211"/>
        <end position="266"/>
    </location>
</feature>
<feature type="chain" id="PRO_5013290463" evidence="2">
    <location>
        <begin position="19"/>
        <end position="266"/>
    </location>
</feature>
<organism evidence="3 4">
    <name type="scientific">Trametes pubescens</name>
    <name type="common">White-rot fungus</name>
    <dbReference type="NCBI Taxonomy" id="154538"/>
    <lineage>
        <taxon>Eukaryota</taxon>
        <taxon>Fungi</taxon>
        <taxon>Dikarya</taxon>
        <taxon>Basidiomycota</taxon>
        <taxon>Agaricomycotina</taxon>
        <taxon>Agaricomycetes</taxon>
        <taxon>Polyporales</taxon>
        <taxon>Polyporaceae</taxon>
        <taxon>Trametes</taxon>
    </lineage>
</organism>
<dbReference type="OMA" id="YSPENAW"/>
<accession>A0A1M2W047</accession>